<dbReference type="Proteomes" id="UP000198668">
    <property type="component" value="Unassembled WGS sequence"/>
</dbReference>
<dbReference type="SUPFAM" id="SSF54631">
    <property type="entry name" value="CBS-domain pair"/>
    <property type="match status" value="1"/>
</dbReference>
<feature type="domain" description="CBS" evidence="3">
    <location>
        <begin position="256"/>
        <end position="313"/>
    </location>
</feature>
<dbReference type="SUPFAM" id="SSF46785">
    <property type="entry name" value="Winged helix' DNA-binding domain"/>
    <property type="match status" value="1"/>
</dbReference>
<dbReference type="PROSITE" id="PS51371">
    <property type="entry name" value="CBS"/>
    <property type="match status" value="1"/>
</dbReference>
<evidence type="ECO:0000256" key="2">
    <source>
        <dbReference type="PROSITE-ProRule" id="PRU00703"/>
    </source>
</evidence>
<name>A0A1I3CSC5_9LACT</name>
<dbReference type="CDD" id="cd03440">
    <property type="entry name" value="hot_dog"/>
    <property type="match status" value="1"/>
</dbReference>
<dbReference type="EMBL" id="FOQE01000022">
    <property type="protein sequence ID" value="SFH77238.1"/>
    <property type="molecule type" value="Genomic_DNA"/>
</dbReference>
<dbReference type="SUPFAM" id="SSF54637">
    <property type="entry name" value="Thioesterase/thiol ester dehydrase-isomerase"/>
    <property type="match status" value="1"/>
</dbReference>
<keyword evidence="1 2" id="KW-0129">CBS domain</keyword>
<gene>
    <name evidence="4" type="ORF">SAMN04489868_1228</name>
</gene>
<evidence type="ECO:0000313" key="4">
    <source>
        <dbReference type="EMBL" id="SFH77238.1"/>
    </source>
</evidence>
<dbReference type="Gene3D" id="1.10.10.10">
    <property type="entry name" value="Winged helix-like DNA-binding domain superfamily/Winged helix DNA-binding domain"/>
    <property type="match status" value="1"/>
</dbReference>
<evidence type="ECO:0000259" key="3">
    <source>
        <dbReference type="PROSITE" id="PS51371"/>
    </source>
</evidence>
<dbReference type="PANTHER" id="PTHR43080">
    <property type="entry name" value="CBS DOMAIN-CONTAINING PROTEIN CBSX3, MITOCHONDRIAL"/>
    <property type="match status" value="1"/>
</dbReference>
<dbReference type="InterPro" id="IPR028979">
    <property type="entry name" value="Ser_kin/Pase_Hpr-like_N_sf"/>
</dbReference>
<dbReference type="Gene3D" id="3.10.580.10">
    <property type="entry name" value="CBS-domain"/>
    <property type="match status" value="1"/>
</dbReference>
<dbReference type="InterPro" id="IPR051257">
    <property type="entry name" value="Diverse_CBS-Domain"/>
</dbReference>
<dbReference type="InterPro" id="IPR036388">
    <property type="entry name" value="WH-like_DNA-bd_sf"/>
</dbReference>
<dbReference type="CDD" id="cd04596">
    <property type="entry name" value="CBS_pair_DRTGG_assoc"/>
    <property type="match status" value="1"/>
</dbReference>
<dbReference type="Pfam" id="PF07085">
    <property type="entry name" value="DRTGG"/>
    <property type="match status" value="1"/>
</dbReference>
<dbReference type="RefSeq" id="WP_092092707.1">
    <property type="nucleotide sequence ID" value="NZ_FOQE01000022.1"/>
</dbReference>
<dbReference type="AlphaFoldDB" id="A0A1I3CSC5"/>
<evidence type="ECO:0000256" key="1">
    <source>
        <dbReference type="ARBA" id="ARBA00023122"/>
    </source>
</evidence>
<dbReference type="Gene3D" id="3.10.129.10">
    <property type="entry name" value="Hotdog Thioesterase"/>
    <property type="match status" value="1"/>
</dbReference>
<reference evidence="4 5" key="1">
    <citation type="submission" date="2016-10" db="EMBL/GenBank/DDBJ databases">
        <authorList>
            <person name="de Groot N.N."/>
        </authorList>
    </citation>
    <scope>NUCLEOTIDE SEQUENCE [LARGE SCALE GENOMIC DNA]</scope>
    <source>
        <strain evidence="4 5">DSM 27630</strain>
    </source>
</reference>
<proteinExistence type="predicted"/>
<keyword evidence="5" id="KW-1185">Reference proteome</keyword>
<dbReference type="InterPro" id="IPR046342">
    <property type="entry name" value="CBS_dom_sf"/>
</dbReference>
<dbReference type="InterPro" id="IPR000644">
    <property type="entry name" value="CBS_dom"/>
</dbReference>
<dbReference type="InterPro" id="IPR036390">
    <property type="entry name" value="WH_DNA-bd_sf"/>
</dbReference>
<protein>
    <submittedName>
        <fullName evidence="4">Predicted transcriptional regulator containing CBS domains</fullName>
    </submittedName>
</protein>
<dbReference type="InterPro" id="IPR029069">
    <property type="entry name" value="HotDog_dom_sf"/>
</dbReference>
<organism evidence="4 5">
    <name type="scientific">Pisciglobus halotolerans</name>
    <dbReference type="NCBI Taxonomy" id="745365"/>
    <lineage>
        <taxon>Bacteria</taxon>
        <taxon>Bacillati</taxon>
        <taxon>Bacillota</taxon>
        <taxon>Bacilli</taxon>
        <taxon>Lactobacillales</taxon>
        <taxon>Carnobacteriaceae</taxon>
    </lineage>
</organism>
<dbReference type="SUPFAM" id="SSF75138">
    <property type="entry name" value="HprK N-terminal domain-like"/>
    <property type="match status" value="1"/>
</dbReference>
<dbReference type="OrthoDB" id="1790451at2"/>
<evidence type="ECO:0000313" key="5">
    <source>
        <dbReference type="Proteomes" id="UP000198668"/>
    </source>
</evidence>
<dbReference type="PANTHER" id="PTHR43080:SF2">
    <property type="entry name" value="CBS DOMAIN-CONTAINING PROTEIN"/>
    <property type="match status" value="1"/>
</dbReference>
<dbReference type="Pfam" id="PF00571">
    <property type="entry name" value="CBS"/>
    <property type="match status" value="2"/>
</dbReference>
<accession>A0A1I3CSC5</accession>
<dbReference type="InterPro" id="IPR010766">
    <property type="entry name" value="DRTGG"/>
</dbReference>
<sequence length="448" mass="50041">MTTKHNQILAYIESLPVGEKISVRSIAKNLKVSEGTAYRAIKDAENTGLVSTIQRVGTIRIERKMKESIESLTFREVVNIIDGEVLGGNEGLDKDLNKFIIGAMEEEAMTRYITPGSLMIVGNRENAQKLALQNGAAVLITGGFKTSDAIVKLSNTFSLPILATSYDSFTVATMINRALTDQLIKKDIMLAGDIYIPLSQTKYLMMEDTIYDYRALNEKSHHSRFPIVNKNMRLMGIVTAKDVIGKADNIKLNRVMTKNPTIVKTHMSVASVGHLMIWDGLEVMPVVKDDLTLMGIISRQDVMKAMQTMQRQLQMSATFEDQIAEALERNEMTAASPDILENELSLPSYSFKVTPQMTDTMGTLSLGILSEMIASTAKRTLLCEQKKNAVIEQINVHSIKVIQIESILEIRPKIFEMGRRTAKFDIEVYRENILVAKAIVISQLMQRS</sequence>
<dbReference type="Gene3D" id="3.40.1390.20">
    <property type="entry name" value="HprK N-terminal domain-like"/>
    <property type="match status" value="1"/>
</dbReference>